<dbReference type="EMBL" id="JAAAID010002031">
    <property type="protein sequence ID" value="KAG0008130.1"/>
    <property type="molecule type" value="Genomic_DNA"/>
</dbReference>
<proteinExistence type="predicted"/>
<protein>
    <submittedName>
        <fullName evidence="1">Uncharacterized protein</fullName>
    </submittedName>
</protein>
<organism evidence="1 2">
    <name type="scientific">Entomortierella chlamydospora</name>
    <dbReference type="NCBI Taxonomy" id="101097"/>
    <lineage>
        <taxon>Eukaryota</taxon>
        <taxon>Fungi</taxon>
        <taxon>Fungi incertae sedis</taxon>
        <taxon>Mucoromycota</taxon>
        <taxon>Mortierellomycotina</taxon>
        <taxon>Mortierellomycetes</taxon>
        <taxon>Mortierellales</taxon>
        <taxon>Mortierellaceae</taxon>
        <taxon>Entomortierella</taxon>
    </lineage>
</organism>
<name>A0A9P6SWG1_9FUNG</name>
<dbReference type="Proteomes" id="UP000703661">
    <property type="component" value="Unassembled WGS sequence"/>
</dbReference>
<sequence>TFNGQHTFRHKRKREFLRLDQDEQDEFDHLALDLTGNNQDVKKALKAFVENQLSVPEDNKFGIDESFGDYQADYPRLNRRYLLTGAMVTNGYELKLLAYSLTKTKDSFASGPKHDSVQVKEYLDRTK</sequence>
<evidence type="ECO:0000313" key="1">
    <source>
        <dbReference type="EMBL" id="KAG0008130.1"/>
    </source>
</evidence>
<evidence type="ECO:0000313" key="2">
    <source>
        <dbReference type="Proteomes" id="UP000703661"/>
    </source>
</evidence>
<reference evidence="1" key="1">
    <citation type="journal article" date="2020" name="Fungal Divers.">
        <title>Resolving the Mortierellaceae phylogeny through synthesis of multi-gene phylogenetics and phylogenomics.</title>
        <authorList>
            <person name="Vandepol N."/>
            <person name="Liber J."/>
            <person name="Desiro A."/>
            <person name="Na H."/>
            <person name="Kennedy M."/>
            <person name="Barry K."/>
            <person name="Grigoriev I.V."/>
            <person name="Miller A.N."/>
            <person name="O'Donnell K."/>
            <person name="Stajich J.E."/>
            <person name="Bonito G."/>
        </authorList>
    </citation>
    <scope>NUCLEOTIDE SEQUENCE</scope>
    <source>
        <strain evidence="1">NRRL 2769</strain>
    </source>
</reference>
<comment type="caution">
    <text evidence="1">The sequence shown here is derived from an EMBL/GenBank/DDBJ whole genome shotgun (WGS) entry which is preliminary data.</text>
</comment>
<accession>A0A9P6SWG1</accession>
<dbReference type="AlphaFoldDB" id="A0A9P6SWG1"/>
<gene>
    <name evidence="1" type="ORF">BGZ80_003825</name>
</gene>
<feature type="non-terminal residue" evidence="1">
    <location>
        <position position="1"/>
    </location>
</feature>
<keyword evidence="2" id="KW-1185">Reference proteome</keyword>